<evidence type="ECO:0000256" key="4">
    <source>
        <dbReference type="ARBA" id="ARBA00034121"/>
    </source>
</evidence>
<dbReference type="CDD" id="cd19423">
    <property type="entry name" value="lipocalin_LTBP1-like"/>
    <property type="match status" value="1"/>
</dbReference>
<dbReference type="GO" id="GO:0005576">
    <property type="term" value="C:extracellular region"/>
    <property type="evidence" value="ECO:0007669"/>
    <property type="project" value="UniProtKB-SubCell"/>
</dbReference>
<proteinExistence type="evidence at transcript level"/>
<dbReference type="InterPro" id="IPR005657">
    <property type="entry name" value="Triabi/Procalin"/>
</dbReference>
<keyword evidence="3 5" id="KW-0732">Signal</keyword>
<dbReference type="AlphaFoldDB" id="A0A286T5U9"/>
<evidence type="ECO:0000256" key="3">
    <source>
        <dbReference type="ARBA" id="ARBA00022729"/>
    </source>
</evidence>
<dbReference type="InterPro" id="IPR012674">
    <property type="entry name" value="Calycin"/>
</dbReference>
<keyword evidence="2" id="KW-0964">Secreted</keyword>
<dbReference type="Pfam" id="PF03973">
    <property type="entry name" value="Triabin"/>
    <property type="match status" value="1"/>
</dbReference>
<dbReference type="SUPFAM" id="SSF50814">
    <property type="entry name" value="Lipocalins"/>
    <property type="match status" value="1"/>
</dbReference>
<evidence type="ECO:0000313" key="6">
    <source>
        <dbReference type="EMBL" id="BBA30625.1"/>
    </source>
</evidence>
<name>A0A286T5U9_9HEMI</name>
<evidence type="ECO:0000256" key="2">
    <source>
        <dbReference type="ARBA" id="ARBA00022525"/>
    </source>
</evidence>
<comment type="subcellular location">
    <subcellularLocation>
        <location evidence="1">Secreted</location>
    </subcellularLocation>
</comment>
<evidence type="ECO:0000256" key="1">
    <source>
        <dbReference type="ARBA" id="ARBA00004613"/>
    </source>
</evidence>
<organism evidence="6">
    <name type="scientific">Panstrongylus chinai</name>
    <dbReference type="NCBI Taxonomy" id="156444"/>
    <lineage>
        <taxon>Eukaryota</taxon>
        <taxon>Metazoa</taxon>
        <taxon>Ecdysozoa</taxon>
        <taxon>Arthropoda</taxon>
        <taxon>Hexapoda</taxon>
        <taxon>Insecta</taxon>
        <taxon>Pterygota</taxon>
        <taxon>Neoptera</taxon>
        <taxon>Paraneoptera</taxon>
        <taxon>Hemiptera</taxon>
        <taxon>Heteroptera</taxon>
        <taxon>Panheteroptera</taxon>
        <taxon>Cimicomorpha</taxon>
        <taxon>Reduviidae</taxon>
        <taxon>Triatominae</taxon>
        <taxon>Panstrongylus</taxon>
    </lineage>
</organism>
<feature type="chain" id="PRO_5013398348" evidence="5">
    <location>
        <begin position="19"/>
        <end position="193"/>
    </location>
</feature>
<dbReference type="GO" id="GO:0030682">
    <property type="term" value="P:symbiont-mediated perturbation of host defenses"/>
    <property type="evidence" value="ECO:0007669"/>
    <property type="project" value="InterPro"/>
</dbReference>
<accession>A0A286T5U9</accession>
<protein>
    <submittedName>
        <fullName evidence="6">Pc15, similar to Td18,triatin-like</fullName>
    </submittedName>
</protein>
<dbReference type="Gene3D" id="2.40.128.20">
    <property type="match status" value="1"/>
</dbReference>
<comment type="similarity">
    <text evidence="4">Belongs to the calycin superfamily. Triabin family.</text>
</comment>
<feature type="signal peptide" evidence="5">
    <location>
        <begin position="1"/>
        <end position="18"/>
    </location>
</feature>
<reference evidence="6" key="1">
    <citation type="journal article" date="2017" name="Acta Trop.">
        <title>Salivary gland transcripts of the kissing bug, Panstrongylus chinai, a vector of Chagas disease.</title>
        <authorList>
            <person name="Kato H."/>
            <person name="Jochim R.C."/>
            <person name="Gomez E.A."/>
            <person name="Tsunekawa S."/>
            <person name="Valenzuela J.G."/>
            <person name="Hashiguchi Y."/>
        </authorList>
    </citation>
    <scope>NUCLEOTIDE SEQUENCE</scope>
    <source>
        <tissue evidence="6">Salivary gland</tissue>
    </source>
</reference>
<dbReference type="EMBL" id="AB999671">
    <property type="protein sequence ID" value="BBA30625.1"/>
    <property type="molecule type" value="mRNA"/>
</dbReference>
<sequence>MKTITAVTFFGILTYAFAEELRYGGDACQIDNVDGLVNLDPEKFFTGTWYLTHATPSARVTKSTICRDYAATLTNGQVDVTYSYYENGASGNRYDFKCNGVKNEKREDIFNFICKSENGRGENASFQVDVSFLATDYTKYGVLYRCVKTDTHFEDNVFLIFREKEPDENKVEEIKKHYGLNSLISRKEANCKN</sequence>
<evidence type="ECO:0000256" key="5">
    <source>
        <dbReference type="SAM" id="SignalP"/>
    </source>
</evidence>